<evidence type="ECO:0000256" key="2">
    <source>
        <dbReference type="ARBA" id="ARBA00022490"/>
    </source>
</evidence>
<dbReference type="GO" id="GO:0005737">
    <property type="term" value="C:cytoplasm"/>
    <property type="evidence" value="ECO:0007669"/>
    <property type="project" value="UniProtKB-SubCell"/>
</dbReference>
<evidence type="ECO:0000259" key="11">
    <source>
        <dbReference type="PROSITE" id="PS51733"/>
    </source>
</evidence>
<comment type="function">
    <text evidence="5 6 7">Catalyzes the transfer of endogenously produced octanoic acid from octanoyl-acyl-carrier-protein onto the lipoyl domains of lipoate-dependent enzymes. Lipoyl-ACP can also act as a substrate although octanoyl-ACP is likely to be the physiological substrate.</text>
</comment>
<dbReference type="GO" id="GO:0033819">
    <property type="term" value="F:lipoyl(octanoyl) transferase activity"/>
    <property type="evidence" value="ECO:0007669"/>
    <property type="project" value="UniProtKB-EC"/>
</dbReference>
<organism evidence="12 13">
    <name type="scientific">Methylovulum psychrotolerans</name>
    <dbReference type="NCBI Taxonomy" id="1704499"/>
    <lineage>
        <taxon>Bacteria</taxon>
        <taxon>Pseudomonadati</taxon>
        <taxon>Pseudomonadota</taxon>
        <taxon>Gammaproteobacteria</taxon>
        <taxon>Methylococcales</taxon>
        <taxon>Methylococcaceae</taxon>
        <taxon>Methylovulum</taxon>
    </lineage>
</organism>
<dbReference type="InterPro" id="IPR045864">
    <property type="entry name" value="aa-tRNA-synth_II/BPL/LPL"/>
</dbReference>
<evidence type="ECO:0000256" key="7">
    <source>
        <dbReference type="PIRNR" id="PIRNR016262"/>
    </source>
</evidence>
<comment type="similarity">
    <text evidence="6 7">Belongs to the LipB family.</text>
</comment>
<evidence type="ECO:0000256" key="3">
    <source>
        <dbReference type="ARBA" id="ARBA00022679"/>
    </source>
</evidence>
<gene>
    <name evidence="6" type="primary">lipB</name>
    <name evidence="12" type="ORF">CEK71_05745</name>
</gene>
<evidence type="ECO:0000256" key="6">
    <source>
        <dbReference type="HAMAP-Rule" id="MF_00013"/>
    </source>
</evidence>
<feature type="site" description="Lowers pKa of active site Cys" evidence="6 10">
    <location>
        <position position="132"/>
    </location>
</feature>
<keyword evidence="3 6" id="KW-0808">Transferase</keyword>
<dbReference type="PIRSF" id="PIRSF016262">
    <property type="entry name" value="LPLase"/>
    <property type="match status" value="1"/>
</dbReference>
<name>A0A1Z4BWG4_9GAMM</name>
<dbReference type="PROSITE" id="PS01313">
    <property type="entry name" value="LIPB"/>
    <property type="match status" value="1"/>
</dbReference>
<comment type="miscellaneous">
    <text evidence="6">In the reaction, the free carboxyl group of octanoic acid is attached via an amide linkage to the epsilon-amino group of a specific lysine residue of lipoyl domains of lipoate-dependent enzymes.</text>
</comment>
<dbReference type="OrthoDB" id="9787061at2"/>
<keyword evidence="13" id="KW-1185">Reference proteome</keyword>
<feature type="domain" description="BPL/LPL catalytic" evidence="11">
    <location>
        <begin position="29"/>
        <end position="202"/>
    </location>
</feature>
<comment type="catalytic activity">
    <reaction evidence="6 7">
        <text>octanoyl-[ACP] + L-lysyl-[protein] = N(6)-octanoyl-L-lysyl-[protein] + holo-[ACP] + H(+)</text>
        <dbReference type="Rhea" id="RHEA:17665"/>
        <dbReference type="Rhea" id="RHEA-COMP:9636"/>
        <dbReference type="Rhea" id="RHEA-COMP:9685"/>
        <dbReference type="Rhea" id="RHEA-COMP:9752"/>
        <dbReference type="Rhea" id="RHEA-COMP:9928"/>
        <dbReference type="ChEBI" id="CHEBI:15378"/>
        <dbReference type="ChEBI" id="CHEBI:29969"/>
        <dbReference type="ChEBI" id="CHEBI:64479"/>
        <dbReference type="ChEBI" id="CHEBI:78463"/>
        <dbReference type="ChEBI" id="CHEBI:78809"/>
        <dbReference type="EC" id="2.3.1.181"/>
    </reaction>
</comment>
<dbReference type="EMBL" id="CP022129">
    <property type="protein sequence ID" value="ASF45611.1"/>
    <property type="molecule type" value="Genomic_DNA"/>
</dbReference>
<protein>
    <recommendedName>
        <fullName evidence="6 7">Octanoyltransferase</fullName>
        <ecNumber evidence="6 7">2.3.1.181</ecNumber>
    </recommendedName>
    <alternativeName>
        <fullName evidence="6">Lipoate-protein ligase B</fullName>
    </alternativeName>
    <alternativeName>
        <fullName evidence="6">Lipoyl/octanoyl transferase</fullName>
    </alternativeName>
    <alternativeName>
        <fullName evidence="6">Octanoyl-[acyl-carrier-protein]-protein N-octanoyltransferase</fullName>
    </alternativeName>
</protein>
<dbReference type="Gene3D" id="3.30.930.10">
    <property type="entry name" value="Bira Bifunctional Protein, Domain 2"/>
    <property type="match status" value="1"/>
</dbReference>
<evidence type="ECO:0000256" key="9">
    <source>
        <dbReference type="PIRSR" id="PIRSR016262-2"/>
    </source>
</evidence>
<feature type="active site" description="Acyl-thioester intermediate" evidence="6 8">
    <location>
        <position position="166"/>
    </location>
</feature>
<evidence type="ECO:0000256" key="1">
    <source>
        <dbReference type="ARBA" id="ARBA00004821"/>
    </source>
</evidence>
<sequence>MPPILRHLNHQPYADTWQAMQAFTQQRSADTPDELWTVEHPPVYTLGLSGKREHLLNIGDIPVVHSDRGGQVTYHGPGQVIIYTLIDIKRLPINIRELVTLLENAMIAALSDYGISAQARADAPGVYVQGKKIGSIGLRIKNHCSYHGLSLNNAMDLRPFTLINPCGYAGLAMTQLADLGVHVATAEAAALIIDKITPALQP</sequence>
<dbReference type="Proteomes" id="UP000197019">
    <property type="component" value="Chromosome"/>
</dbReference>
<dbReference type="AlphaFoldDB" id="A0A1Z4BWG4"/>
<accession>A0A1Z4BWG4</accession>
<dbReference type="InterPro" id="IPR020605">
    <property type="entry name" value="Octanoyltransferase_CS"/>
</dbReference>
<dbReference type="InterPro" id="IPR004143">
    <property type="entry name" value="BPL_LPL_catalytic"/>
</dbReference>
<dbReference type="PANTHER" id="PTHR10993:SF7">
    <property type="entry name" value="LIPOYLTRANSFERASE 2, MITOCHONDRIAL-RELATED"/>
    <property type="match status" value="1"/>
</dbReference>
<dbReference type="PROSITE" id="PS51733">
    <property type="entry name" value="BPL_LPL_CATALYTIC"/>
    <property type="match status" value="1"/>
</dbReference>
<evidence type="ECO:0000256" key="10">
    <source>
        <dbReference type="PIRSR" id="PIRSR016262-3"/>
    </source>
</evidence>
<dbReference type="InterPro" id="IPR000544">
    <property type="entry name" value="Octanoyltransferase"/>
</dbReference>
<proteinExistence type="inferred from homology"/>
<dbReference type="RefSeq" id="WP_088618487.1">
    <property type="nucleotide sequence ID" value="NZ_CP022129.1"/>
</dbReference>
<comment type="pathway">
    <text evidence="1 6 7">Protein modification; protein lipoylation via endogenous pathway; protein N(6)-(lipoyl)lysine from octanoyl-[acyl-carrier-protein]: step 1/2.</text>
</comment>
<dbReference type="HAMAP" id="MF_00013">
    <property type="entry name" value="LipB"/>
    <property type="match status" value="1"/>
</dbReference>
<dbReference type="PANTHER" id="PTHR10993">
    <property type="entry name" value="OCTANOYLTRANSFERASE"/>
    <property type="match status" value="1"/>
</dbReference>
<reference evidence="12 13" key="1">
    <citation type="submission" date="2017-06" db="EMBL/GenBank/DDBJ databases">
        <title>Genome Sequencing of the methanotroph Methylovulum psychrotolerants str. HV10-M2 isolated from a high-altitude environment.</title>
        <authorList>
            <person name="Mateos-Rivera A."/>
        </authorList>
    </citation>
    <scope>NUCLEOTIDE SEQUENCE [LARGE SCALE GENOMIC DNA]</scope>
    <source>
        <strain evidence="12 13">HV10_M2</strain>
    </source>
</reference>
<evidence type="ECO:0000256" key="8">
    <source>
        <dbReference type="PIRSR" id="PIRSR016262-1"/>
    </source>
</evidence>
<evidence type="ECO:0000313" key="12">
    <source>
        <dbReference type="EMBL" id="ASF45611.1"/>
    </source>
</evidence>
<dbReference type="KEGG" id="mpsy:CEK71_05745"/>
<comment type="subcellular location">
    <subcellularLocation>
        <location evidence="6">Cytoplasm</location>
    </subcellularLocation>
</comment>
<feature type="binding site" evidence="6 9">
    <location>
        <begin position="135"/>
        <end position="137"/>
    </location>
    <ligand>
        <name>substrate</name>
    </ligand>
</feature>
<dbReference type="GO" id="GO:0009249">
    <property type="term" value="P:protein lipoylation"/>
    <property type="evidence" value="ECO:0007669"/>
    <property type="project" value="InterPro"/>
</dbReference>
<dbReference type="NCBIfam" id="TIGR00214">
    <property type="entry name" value="lipB"/>
    <property type="match status" value="1"/>
</dbReference>
<dbReference type="SUPFAM" id="SSF55681">
    <property type="entry name" value="Class II aaRS and biotin synthetases"/>
    <property type="match status" value="1"/>
</dbReference>
<dbReference type="FunFam" id="3.30.930.10:FF:000020">
    <property type="entry name" value="Octanoyltransferase"/>
    <property type="match status" value="1"/>
</dbReference>
<keyword evidence="4 6" id="KW-0012">Acyltransferase</keyword>
<feature type="binding site" evidence="6 9">
    <location>
        <begin position="68"/>
        <end position="75"/>
    </location>
    <ligand>
        <name>substrate</name>
    </ligand>
</feature>
<evidence type="ECO:0000256" key="4">
    <source>
        <dbReference type="ARBA" id="ARBA00023315"/>
    </source>
</evidence>
<dbReference type="NCBIfam" id="NF010922">
    <property type="entry name" value="PRK14342.1"/>
    <property type="match status" value="1"/>
</dbReference>
<dbReference type="EC" id="2.3.1.181" evidence="6 7"/>
<keyword evidence="2 6" id="KW-0963">Cytoplasm</keyword>
<evidence type="ECO:0000313" key="13">
    <source>
        <dbReference type="Proteomes" id="UP000197019"/>
    </source>
</evidence>
<dbReference type="Pfam" id="PF21948">
    <property type="entry name" value="LplA-B_cat"/>
    <property type="match status" value="1"/>
</dbReference>
<dbReference type="UniPathway" id="UPA00538">
    <property type="reaction ID" value="UER00592"/>
</dbReference>
<feature type="binding site" evidence="6 9">
    <location>
        <begin position="148"/>
        <end position="150"/>
    </location>
    <ligand>
        <name>substrate</name>
    </ligand>
</feature>
<dbReference type="CDD" id="cd16444">
    <property type="entry name" value="LipB"/>
    <property type="match status" value="1"/>
</dbReference>
<evidence type="ECO:0000256" key="5">
    <source>
        <dbReference type="ARBA" id="ARBA00024732"/>
    </source>
</evidence>